<comment type="caution">
    <text evidence="2">The sequence shown here is derived from an EMBL/GenBank/DDBJ whole genome shotgun (WGS) entry which is preliminary data.</text>
</comment>
<feature type="non-terminal residue" evidence="2">
    <location>
        <position position="25"/>
    </location>
</feature>
<sequence length="25" mass="3016">MEGKKLTRRQREVLEFIEQLVAQRG</sequence>
<accession>A0A6V8PLX7</accession>
<feature type="domain" description="LexA repressor DNA-binding" evidence="1">
    <location>
        <begin position="4"/>
        <end position="25"/>
    </location>
</feature>
<organism evidence="2 3">
    <name type="scientific">Candidatus Hakubella thermalkaliphila</name>
    <dbReference type="NCBI Taxonomy" id="2754717"/>
    <lineage>
        <taxon>Bacteria</taxon>
        <taxon>Bacillati</taxon>
        <taxon>Actinomycetota</taxon>
        <taxon>Actinomycetota incertae sedis</taxon>
        <taxon>Candidatus Hakubellales</taxon>
        <taxon>Candidatus Hakubellaceae</taxon>
        <taxon>Candidatus Hakubella</taxon>
    </lineage>
</organism>
<gene>
    <name evidence="2" type="ORF">HKBW3S42_01459</name>
</gene>
<proteinExistence type="predicted"/>
<dbReference type="AlphaFoldDB" id="A0A6V8PLX7"/>
<evidence type="ECO:0000313" key="3">
    <source>
        <dbReference type="Proteomes" id="UP000568877"/>
    </source>
</evidence>
<dbReference type="Proteomes" id="UP000568877">
    <property type="component" value="Unassembled WGS sequence"/>
</dbReference>
<name>A0A6V8PLX7_9ACTN</name>
<dbReference type="GO" id="GO:0006508">
    <property type="term" value="P:proteolysis"/>
    <property type="evidence" value="ECO:0007669"/>
    <property type="project" value="InterPro"/>
</dbReference>
<evidence type="ECO:0000313" key="2">
    <source>
        <dbReference type="EMBL" id="GFP33140.1"/>
    </source>
</evidence>
<dbReference type="Pfam" id="PF01726">
    <property type="entry name" value="LexA_DNA_bind"/>
    <property type="match status" value="1"/>
</dbReference>
<dbReference type="InterPro" id="IPR006199">
    <property type="entry name" value="LexA_DNA-bd_dom"/>
</dbReference>
<dbReference type="EMBL" id="BLSA01000291">
    <property type="protein sequence ID" value="GFP33140.1"/>
    <property type="molecule type" value="Genomic_DNA"/>
</dbReference>
<evidence type="ECO:0000259" key="1">
    <source>
        <dbReference type="Pfam" id="PF01726"/>
    </source>
</evidence>
<reference evidence="2 3" key="1">
    <citation type="journal article" date="2020" name="Front. Microbiol.">
        <title>Single-cell genomics of novel Actinobacteria with the Wood-Ljungdahl pathway discovered in a serpentinizing system.</title>
        <authorList>
            <person name="Merino N."/>
            <person name="Kawai M."/>
            <person name="Boyd E.S."/>
            <person name="Colman D.R."/>
            <person name="McGlynn S.E."/>
            <person name="Nealson K.H."/>
            <person name="Kurokawa K."/>
            <person name="Hongoh Y."/>
        </authorList>
    </citation>
    <scope>NUCLEOTIDE SEQUENCE [LARGE SCALE GENOMIC DNA]</scope>
    <source>
        <strain evidence="2 3">S42</strain>
    </source>
</reference>
<protein>
    <recommendedName>
        <fullName evidence="1">LexA repressor DNA-binding domain-containing protein</fullName>
    </recommendedName>
</protein>
<dbReference type="GO" id="GO:0004252">
    <property type="term" value="F:serine-type endopeptidase activity"/>
    <property type="evidence" value="ECO:0007669"/>
    <property type="project" value="InterPro"/>
</dbReference>